<name>A0A9Q0JQW6_9ROSI</name>
<comment type="caution">
    <text evidence="1">The sequence shown here is derived from an EMBL/GenBank/DDBJ whole genome shotgun (WGS) entry which is preliminary data.</text>
</comment>
<evidence type="ECO:0000313" key="2">
    <source>
        <dbReference type="Proteomes" id="UP001141552"/>
    </source>
</evidence>
<dbReference type="EMBL" id="JAKUCV010000229">
    <property type="protein sequence ID" value="KAJ4850754.1"/>
    <property type="molecule type" value="Genomic_DNA"/>
</dbReference>
<sequence>MDELQTEIFIGEIKLTAVSNGIYKYCTKQDDVLSEKERIILDNLHFGHERKLKKVFANSLAACQQHFKDILSEKQDILRRVKLVLEDLIPVVHGLPDDEQFSNVFSSYMQLQDIEDLYILPKEDTKNVADQSGQEMEVQYSNQPVMTRKNKMDWYMPNLKTYLPAYTMLQQEAIRKNVTYLQEGSQDIYRLIMEKLKSKPKGFESLKQHLGMATTKDYINPTVVSYDSGLISVVAAKLGSPAELVSGFFENGLLSKLEVDARTHKEVSLLPRCIQQSVAAYVTEVFRFKRILPLKIFLRCYSTGPDWENDGVSYFPSYHLIVMDYTEELYSAPFLSIKRDWHEALMEEKEVQKRKALSMKHMVETLRYFFCGNPHPKKVYAITPRILILGKHIYGNRHKGYQALQGQLLKRLGEWCNGEFEASAFCKGHYCSLMQGRSHKCVICNSPQPNNNMSEDYAFHEEAAQNLKRRR</sequence>
<organism evidence="1 2">
    <name type="scientific">Turnera subulata</name>
    <dbReference type="NCBI Taxonomy" id="218843"/>
    <lineage>
        <taxon>Eukaryota</taxon>
        <taxon>Viridiplantae</taxon>
        <taxon>Streptophyta</taxon>
        <taxon>Embryophyta</taxon>
        <taxon>Tracheophyta</taxon>
        <taxon>Spermatophyta</taxon>
        <taxon>Magnoliopsida</taxon>
        <taxon>eudicotyledons</taxon>
        <taxon>Gunneridae</taxon>
        <taxon>Pentapetalae</taxon>
        <taxon>rosids</taxon>
        <taxon>fabids</taxon>
        <taxon>Malpighiales</taxon>
        <taxon>Passifloraceae</taxon>
        <taxon>Turnera</taxon>
    </lineage>
</organism>
<proteinExistence type="predicted"/>
<dbReference type="OrthoDB" id="811323at2759"/>
<reference evidence="1" key="2">
    <citation type="journal article" date="2023" name="Plants (Basel)">
        <title>Annotation of the Turnera subulata (Passifloraceae) Draft Genome Reveals the S-Locus Evolved after the Divergence of Turneroideae from Passifloroideae in a Stepwise Manner.</title>
        <authorList>
            <person name="Henning P.M."/>
            <person name="Roalson E.H."/>
            <person name="Mir W."/>
            <person name="McCubbin A.G."/>
            <person name="Shore J.S."/>
        </authorList>
    </citation>
    <scope>NUCLEOTIDE SEQUENCE</scope>
    <source>
        <strain evidence="1">F60SS</strain>
    </source>
</reference>
<protein>
    <submittedName>
        <fullName evidence="1">Uncharacterized protein</fullName>
    </submittedName>
</protein>
<accession>A0A9Q0JQW6</accession>
<evidence type="ECO:0000313" key="1">
    <source>
        <dbReference type="EMBL" id="KAJ4850754.1"/>
    </source>
</evidence>
<gene>
    <name evidence="1" type="ORF">Tsubulata_035812</name>
</gene>
<keyword evidence="2" id="KW-1185">Reference proteome</keyword>
<dbReference type="Proteomes" id="UP001141552">
    <property type="component" value="Unassembled WGS sequence"/>
</dbReference>
<reference evidence="1" key="1">
    <citation type="submission" date="2022-02" db="EMBL/GenBank/DDBJ databases">
        <authorList>
            <person name="Henning P.M."/>
            <person name="McCubbin A.G."/>
            <person name="Shore J.S."/>
        </authorList>
    </citation>
    <scope>NUCLEOTIDE SEQUENCE</scope>
    <source>
        <strain evidence="1">F60SS</strain>
        <tissue evidence="1">Leaves</tissue>
    </source>
</reference>
<dbReference type="AlphaFoldDB" id="A0A9Q0JQW6"/>